<dbReference type="Gene3D" id="1.25.10.90">
    <property type="match status" value="1"/>
</dbReference>
<evidence type="ECO:0000313" key="2">
    <source>
        <dbReference type="Proteomes" id="UP000541426"/>
    </source>
</evidence>
<dbReference type="SUPFAM" id="SSF48371">
    <property type="entry name" value="ARM repeat"/>
    <property type="match status" value="1"/>
</dbReference>
<dbReference type="PANTHER" id="PTHR34070:SF1">
    <property type="entry name" value="DNA ALKYLATION REPAIR PROTEIN"/>
    <property type="match status" value="1"/>
</dbReference>
<comment type="caution">
    <text evidence="1">The sequence shown here is derived from an EMBL/GenBank/DDBJ whole genome shotgun (WGS) entry which is preliminary data.</text>
</comment>
<evidence type="ECO:0000313" key="1">
    <source>
        <dbReference type="EMBL" id="MBB3986834.1"/>
    </source>
</evidence>
<dbReference type="EMBL" id="JACIEJ010000007">
    <property type="protein sequence ID" value="MBB3986834.1"/>
    <property type="molecule type" value="Genomic_DNA"/>
</dbReference>
<dbReference type="InterPro" id="IPR016024">
    <property type="entry name" value="ARM-type_fold"/>
</dbReference>
<dbReference type="CDD" id="cd06561">
    <property type="entry name" value="AlkD_like"/>
    <property type="match status" value="1"/>
</dbReference>
<gene>
    <name evidence="1" type="ORF">GGQ68_003177</name>
</gene>
<name>A0A7W6DX23_9RHOB</name>
<reference evidence="1 2" key="1">
    <citation type="submission" date="2020-08" db="EMBL/GenBank/DDBJ databases">
        <title>Genomic Encyclopedia of Type Strains, Phase IV (KMG-IV): sequencing the most valuable type-strain genomes for metagenomic binning, comparative biology and taxonomic classification.</title>
        <authorList>
            <person name="Goeker M."/>
        </authorList>
    </citation>
    <scope>NUCLEOTIDE SEQUENCE [LARGE SCALE GENOMIC DNA]</scope>
    <source>
        <strain evidence="1 2">DSM 102235</strain>
    </source>
</reference>
<dbReference type="Proteomes" id="UP000541426">
    <property type="component" value="Unassembled WGS sequence"/>
</dbReference>
<dbReference type="AlphaFoldDB" id="A0A7W6DX23"/>
<protein>
    <submittedName>
        <fullName evidence="1">3-methyladenine DNA glycosylase AlkD</fullName>
    </submittedName>
</protein>
<proteinExistence type="predicted"/>
<accession>A0A7W6DX23</accession>
<dbReference type="InterPro" id="IPR014825">
    <property type="entry name" value="DNA_alkylation"/>
</dbReference>
<dbReference type="PANTHER" id="PTHR34070">
    <property type="entry name" value="ARMADILLO-TYPE FOLD"/>
    <property type="match status" value="1"/>
</dbReference>
<organism evidence="1 2">
    <name type="scientific">Sagittula marina</name>
    <dbReference type="NCBI Taxonomy" id="943940"/>
    <lineage>
        <taxon>Bacteria</taxon>
        <taxon>Pseudomonadati</taxon>
        <taxon>Pseudomonadota</taxon>
        <taxon>Alphaproteobacteria</taxon>
        <taxon>Rhodobacterales</taxon>
        <taxon>Roseobacteraceae</taxon>
        <taxon>Sagittula</taxon>
    </lineage>
</organism>
<keyword evidence="2" id="KW-1185">Reference proteome</keyword>
<dbReference type="Pfam" id="PF08713">
    <property type="entry name" value="DNA_alkylation"/>
    <property type="match status" value="1"/>
</dbReference>
<dbReference type="RefSeq" id="WP_425502982.1">
    <property type="nucleotide sequence ID" value="NZ_BAABBZ010000006.1"/>
</dbReference>
<sequence>MTQTFPLPEDLTPDTALAALEAAGDPEKSVGMASYHKATRRYLGTAMPQLNALVKEWRDRLTLDQRLALAAGLWDTDVHEARIAAAKLLAQARMRPSDEHAWQLIQSWVPQFDGWAVADHAASSGGRRIMADLSRLHTLEDWTTSDHLWSKRAALVMTLPLALLNHPNSEQLAARERVLAWMADYTTDQRWFIQKAVAWWLRDLSGHDAARCRMFLAEHGSKMKPFAHKDAARKLPGTA</sequence>